<keyword evidence="4" id="KW-1185">Reference proteome</keyword>
<sequence>MAEPTQSPALPSTADATPYVPVSWTAVASALTAALFAIVLLILGAFAFIGKKPLLMQELLVMPVIAIILCFAARRIIRNSEGTRTGEGLAVGAWWASLVLGLGYVAYLFAIDYSVRRDAANVVEQWVGQVRDDKIAGGAFYTALDPRQRQGVSRSDTSLIEMRFRDELLAFRNSDLVRLAQRNRGEGEFKFESVGVADWSYKPGAIDCAFSGTVTCPEGKFPILVKLKGIEGVTGGEGGGVRQWAVAFQPGGGFIQQEKSERTTYGWMMVLLEINGGTFGKRFIEELNAGPFALPFAYQGFVTESGTPADMMGSRNPTAVLASFIPLGVASSTGRGYARQLADTVFKLPGGAEPTPAQKDKFFAAWNAQGLFEAGRRLKDPAGGVPDKDITLKTTDTAVEVHLPVEIPLQNSYGKPETARGRVVVACKDPALLAEIKARKAAAVAGEKPVNTPPAELGKWTSSHWRVVRIESDLNPVTAHAAGGPGGGPPGMGGGHGGPGGG</sequence>
<reference evidence="3 4" key="1">
    <citation type="submission" date="2021-04" db="EMBL/GenBank/DDBJ databases">
        <authorList>
            <person name="Ivanova A."/>
        </authorList>
    </citation>
    <scope>NUCLEOTIDE SEQUENCE [LARGE SCALE GENOMIC DNA]</scope>
    <source>
        <strain evidence="3 4">G18</strain>
    </source>
</reference>
<name>A0ABS5BUQ1_9BACT</name>
<dbReference type="RefSeq" id="WP_210656511.1">
    <property type="nucleotide sequence ID" value="NZ_JAGKQQ010000001.1"/>
</dbReference>
<evidence type="ECO:0000313" key="3">
    <source>
        <dbReference type="EMBL" id="MBP3957452.1"/>
    </source>
</evidence>
<feature type="compositionally biased region" description="Gly residues" evidence="1">
    <location>
        <begin position="483"/>
        <end position="502"/>
    </location>
</feature>
<protein>
    <recommendedName>
        <fullName evidence="5">DUF4190 domain-containing protein</fullName>
    </recommendedName>
</protein>
<evidence type="ECO:0000313" key="4">
    <source>
        <dbReference type="Proteomes" id="UP000676565"/>
    </source>
</evidence>
<feature type="transmembrane region" description="Helical" evidence="2">
    <location>
        <begin position="59"/>
        <end position="77"/>
    </location>
</feature>
<keyword evidence="2" id="KW-0472">Membrane</keyword>
<feature type="transmembrane region" description="Helical" evidence="2">
    <location>
        <begin position="89"/>
        <end position="110"/>
    </location>
</feature>
<accession>A0ABS5BUQ1</accession>
<comment type="caution">
    <text evidence="3">The sequence shown here is derived from an EMBL/GenBank/DDBJ whole genome shotgun (WGS) entry which is preliminary data.</text>
</comment>
<dbReference type="EMBL" id="JAGKQQ010000001">
    <property type="protein sequence ID" value="MBP3957452.1"/>
    <property type="molecule type" value="Genomic_DNA"/>
</dbReference>
<feature type="region of interest" description="Disordered" evidence="1">
    <location>
        <begin position="477"/>
        <end position="502"/>
    </location>
</feature>
<feature type="transmembrane region" description="Helical" evidence="2">
    <location>
        <begin position="22"/>
        <end position="47"/>
    </location>
</feature>
<proteinExistence type="predicted"/>
<keyword evidence="2" id="KW-0812">Transmembrane</keyword>
<dbReference type="Proteomes" id="UP000676565">
    <property type="component" value="Unassembled WGS sequence"/>
</dbReference>
<evidence type="ECO:0000256" key="2">
    <source>
        <dbReference type="SAM" id="Phobius"/>
    </source>
</evidence>
<evidence type="ECO:0000256" key="1">
    <source>
        <dbReference type="SAM" id="MobiDB-lite"/>
    </source>
</evidence>
<gene>
    <name evidence="3" type="ORF">J8F10_19570</name>
</gene>
<keyword evidence="2" id="KW-1133">Transmembrane helix</keyword>
<evidence type="ECO:0008006" key="5">
    <source>
        <dbReference type="Google" id="ProtNLM"/>
    </source>
</evidence>
<organism evidence="3 4">
    <name type="scientific">Gemmata palustris</name>
    <dbReference type="NCBI Taxonomy" id="2822762"/>
    <lineage>
        <taxon>Bacteria</taxon>
        <taxon>Pseudomonadati</taxon>
        <taxon>Planctomycetota</taxon>
        <taxon>Planctomycetia</taxon>
        <taxon>Gemmatales</taxon>
        <taxon>Gemmataceae</taxon>
        <taxon>Gemmata</taxon>
    </lineage>
</organism>